<dbReference type="Gene3D" id="2.130.10.10">
    <property type="entry name" value="YVTN repeat-like/Quinoprotein amine dehydrogenase"/>
    <property type="match status" value="1"/>
</dbReference>
<evidence type="ECO:0000256" key="2">
    <source>
        <dbReference type="SAM" id="SignalP"/>
    </source>
</evidence>
<dbReference type="SUPFAM" id="SSF110296">
    <property type="entry name" value="Oligoxyloglucan reducing end-specific cellobiohydrolase"/>
    <property type="match status" value="1"/>
</dbReference>
<dbReference type="PANTHER" id="PTHR43739:SF5">
    <property type="entry name" value="EXO-ALPHA-SIALIDASE"/>
    <property type="match status" value="1"/>
</dbReference>
<evidence type="ECO:0000313" key="4">
    <source>
        <dbReference type="EMBL" id="NJC27633.1"/>
    </source>
</evidence>
<feature type="domain" description="Sortilin N-terminal" evidence="3">
    <location>
        <begin position="122"/>
        <end position="240"/>
    </location>
</feature>
<dbReference type="Pfam" id="PF15902">
    <property type="entry name" value="Sortilin-Vps10"/>
    <property type="match status" value="1"/>
</dbReference>
<evidence type="ECO:0000259" key="3">
    <source>
        <dbReference type="Pfam" id="PF15902"/>
    </source>
</evidence>
<dbReference type="RefSeq" id="WP_168038906.1">
    <property type="nucleotide sequence ID" value="NZ_JAATJH010000005.1"/>
</dbReference>
<keyword evidence="5" id="KW-1185">Reference proteome</keyword>
<name>A0ABX0XFT3_9BACT</name>
<reference evidence="4 5" key="1">
    <citation type="submission" date="2020-03" db="EMBL/GenBank/DDBJ databases">
        <title>Genomic Encyclopedia of Type Strains, Phase IV (KMG-IV): sequencing the most valuable type-strain genomes for metagenomic binning, comparative biology and taxonomic classification.</title>
        <authorList>
            <person name="Goeker M."/>
        </authorList>
    </citation>
    <scope>NUCLEOTIDE SEQUENCE [LARGE SCALE GENOMIC DNA]</scope>
    <source>
        <strain evidence="4 5">DSM 105096</strain>
    </source>
</reference>
<sequence>MRHLYLAFITILCTSASAQLNAQQNPDHWQALAPRNIGPAGMSGRVTSIDVHPRDRDNIYVGTASGGLWQSKNGGTSFTPIFDDNRYLSIGAVAVSDANPSVIWAGTGEGNPRNSANYGGGIYKSLDGGATWKHMGLEKTRHIHRVLPHPTDPDVAYVGAMGNMWAPNEERGVYKTTDGGVTWDRILYVNEGTGIAEMVMDPSNPNKLIAATWTFDRDPDYFNSGGTGSGIWVSHDGGKS</sequence>
<proteinExistence type="predicted"/>
<dbReference type="InterPro" id="IPR031778">
    <property type="entry name" value="Sortilin_N"/>
</dbReference>
<dbReference type="EMBL" id="JAATJH010000005">
    <property type="protein sequence ID" value="NJC27633.1"/>
    <property type="molecule type" value="Genomic_DNA"/>
</dbReference>
<keyword evidence="1" id="KW-0677">Repeat</keyword>
<organism evidence="4 5">
    <name type="scientific">Neolewinella antarctica</name>
    <dbReference type="NCBI Taxonomy" id="442734"/>
    <lineage>
        <taxon>Bacteria</taxon>
        <taxon>Pseudomonadati</taxon>
        <taxon>Bacteroidota</taxon>
        <taxon>Saprospiria</taxon>
        <taxon>Saprospirales</taxon>
        <taxon>Lewinellaceae</taxon>
        <taxon>Neolewinella</taxon>
    </lineage>
</organism>
<keyword evidence="2" id="KW-0732">Signal</keyword>
<dbReference type="Proteomes" id="UP000770785">
    <property type="component" value="Unassembled WGS sequence"/>
</dbReference>
<accession>A0ABX0XFT3</accession>
<feature type="chain" id="PRO_5046639296" evidence="2">
    <location>
        <begin position="19"/>
        <end position="240"/>
    </location>
</feature>
<gene>
    <name evidence="4" type="ORF">GGR27_003150</name>
</gene>
<dbReference type="PANTHER" id="PTHR43739">
    <property type="entry name" value="XYLOGLUCANASE (EUROFUNG)"/>
    <property type="match status" value="1"/>
</dbReference>
<dbReference type="InterPro" id="IPR015943">
    <property type="entry name" value="WD40/YVTN_repeat-like_dom_sf"/>
</dbReference>
<comment type="caution">
    <text evidence="4">The sequence shown here is derived from an EMBL/GenBank/DDBJ whole genome shotgun (WGS) entry which is preliminary data.</text>
</comment>
<evidence type="ECO:0000256" key="1">
    <source>
        <dbReference type="ARBA" id="ARBA00022737"/>
    </source>
</evidence>
<dbReference type="InterPro" id="IPR052025">
    <property type="entry name" value="Xyloglucanase_GH74"/>
</dbReference>
<protein>
    <submittedName>
        <fullName evidence="4">Photosystem II stability/assembly factor-like uncharacterized protein</fullName>
    </submittedName>
</protein>
<feature type="signal peptide" evidence="2">
    <location>
        <begin position="1"/>
        <end position="18"/>
    </location>
</feature>
<evidence type="ECO:0000313" key="5">
    <source>
        <dbReference type="Proteomes" id="UP000770785"/>
    </source>
</evidence>